<name>A0A6A5C8F5_NAEFO</name>
<feature type="compositionally biased region" description="Acidic residues" evidence="1">
    <location>
        <begin position="145"/>
        <end position="154"/>
    </location>
</feature>
<dbReference type="GeneID" id="68119547"/>
<organism evidence="2 3">
    <name type="scientific">Naegleria fowleri</name>
    <name type="common">Brain eating amoeba</name>
    <dbReference type="NCBI Taxonomy" id="5763"/>
    <lineage>
        <taxon>Eukaryota</taxon>
        <taxon>Discoba</taxon>
        <taxon>Heterolobosea</taxon>
        <taxon>Tetramitia</taxon>
        <taxon>Eutetramitia</taxon>
        <taxon>Vahlkampfiidae</taxon>
        <taxon>Naegleria</taxon>
    </lineage>
</organism>
<evidence type="ECO:0000313" key="2">
    <source>
        <dbReference type="EMBL" id="KAF0981675.1"/>
    </source>
</evidence>
<feature type="region of interest" description="Disordered" evidence="1">
    <location>
        <begin position="123"/>
        <end position="185"/>
    </location>
</feature>
<accession>A0A6A5C8F5</accession>
<feature type="region of interest" description="Disordered" evidence="1">
    <location>
        <begin position="297"/>
        <end position="320"/>
    </location>
</feature>
<dbReference type="VEuPathDB" id="AmoebaDB:NfTy_039660"/>
<reference evidence="2 3" key="1">
    <citation type="journal article" date="2019" name="Sci. Rep.">
        <title>Nanopore sequencing improves the draft genome of the human pathogenic amoeba Naegleria fowleri.</title>
        <authorList>
            <person name="Liechti N."/>
            <person name="Schurch N."/>
            <person name="Bruggmann R."/>
            <person name="Wittwer M."/>
        </authorList>
    </citation>
    <scope>NUCLEOTIDE SEQUENCE [LARGE SCALE GENOMIC DNA]</scope>
    <source>
        <strain evidence="2 3">ATCC 30894</strain>
    </source>
</reference>
<dbReference type="VEuPathDB" id="AmoebaDB:FDP41_012332"/>
<sequence>MAPSSETTPSAATEEESQMSNQNHDGAMMVGGDDEESSAPTESNTHDANSRNVVLSQSILDIVSTNFEVESLPGIILRGCDNNTEWTMEELDQLTKQFQIMYTNVSKRMKKIIEQIRKVDRELEKKGTGIPSNANSSSKKRKQMDDEDDDDDDEQPSKPTTVTPTARRCFSPLQSRKKNDYNSTASWEKYTKRSNRGNINIMAPVSLRYNNNLAATMANCHCQANLASKNIFHTPPLMNSSQKQKQDQVQLSGLLLAAASIDRNKINESNYSNNKVEPSSTSLISSESTTTTIINASSNNVPLSSTTEHSNTSNDLQHISPSNLTLEPRYASDNNNNVNLTLPPLSSIQTLNDSSHSSYPYT</sequence>
<protein>
    <submittedName>
        <fullName evidence="2">Uncharacterized protein</fullName>
    </submittedName>
</protein>
<feature type="region of interest" description="Disordered" evidence="1">
    <location>
        <begin position="1"/>
        <end position="49"/>
    </location>
</feature>
<dbReference type="Proteomes" id="UP000444721">
    <property type="component" value="Unassembled WGS sequence"/>
</dbReference>
<dbReference type="OrthoDB" id="10361572at2759"/>
<keyword evidence="3" id="KW-1185">Reference proteome</keyword>
<dbReference type="RefSeq" id="XP_044566388.1">
    <property type="nucleotide sequence ID" value="XM_044702840.1"/>
</dbReference>
<feature type="compositionally biased region" description="Polar residues" evidence="1">
    <location>
        <begin position="301"/>
        <end position="320"/>
    </location>
</feature>
<dbReference type="OMA" id="ATMANCH"/>
<evidence type="ECO:0000256" key="1">
    <source>
        <dbReference type="SAM" id="MobiDB-lite"/>
    </source>
</evidence>
<comment type="caution">
    <text evidence="2">The sequence shown here is derived from an EMBL/GenBank/DDBJ whole genome shotgun (WGS) entry which is preliminary data.</text>
</comment>
<dbReference type="EMBL" id="VFQX01000013">
    <property type="protein sequence ID" value="KAF0981675.1"/>
    <property type="molecule type" value="Genomic_DNA"/>
</dbReference>
<feature type="compositionally biased region" description="Low complexity" evidence="1">
    <location>
        <begin position="1"/>
        <end position="12"/>
    </location>
</feature>
<dbReference type="VEuPathDB" id="AmoebaDB:NF0053070"/>
<dbReference type="AlphaFoldDB" id="A0A6A5C8F5"/>
<evidence type="ECO:0000313" key="3">
    <source>
        <dbReference type="Proteomes" id="UP000444721"/>
    </source>
</evidence>
<proteinExistence type="predicted"/>
<gene>
    <name evidence="2" type="ORF">FDP41_012332</name>
</gene>